<evidence type="ECO:0000313" key="5">
    <source>
        <dbReference type="Proteomes" id="UP000548632"/>
    </source>
</evidence>
<evidence type="ECO:0000256" key="1">
    <source>
        <dbReference type="ARBA" id="ARBA00022679"/>
    </source>
</evidence>
<dbReference type="PANTHER" id="PTHR10605:SF56">
    <property type="entry name" value="BIFUNCTIONAL HEPARAN SULFATE N-DEACETYLASE_N-SULFOTRANSFERASE"/>
    <property type="match status" value="1"/>
</dbReference>
<keyword evidence="2" id="KW-0325">Glycoprotein</keyword>
<dbReference type="PANTHER" id="PTHR10605">
    <property type="entry name" value="HEPARAN SULFATE SULFOTRANSFERASE"/>
    <property type="match status" value="1"/>
</dbReference>
<dbReference type="RefSeq" id="WP_182584578.1">
    <property type="nucleotide sequence ID" value="NZ_JABVCQ010000030.1"/>
</dbReference>
<feature type="domain" description="Sulfotransferase" evidence="3">
    <location>
        <begin position="7"/>
        <end position="179"/>
    </location>
</feature>
<name>A0A839HNP0_9GAMM</name>
<dbReference type="SUPFAM" id="SSF52540">
    <property type="entry name" value="P-loop containing nucleoside triphosphate hydrolases"/>
    <property type="match status" value="1"/>
</dbReference>
<evidence type="ECO:0000259" key="3">
    <source>
        <dbReference type="Pfam" id="PF00685"/>
    </source>
</evidence>
<gene>
    <name evidence="4" type="ORF">HUK38_12065</name>
</gene>
<dbReference type="GO" id="GO:0008146">
    <property type="term" value="F:sulfotransferase activity"/>
    <property type="evidence" value="ECO:0007669"/>
    <property type="project" value="InterPro"/>
</dbReference>
<dbReference type="InterPro" id="IPR000863">
    <property type="entry name" value="Sulfotransferase_dom"/>
</dbReference>
<keyword evidence="5" id="KW-1185">Reference proteome</keyword>
<keyword evidence="1 4" id="KW-0808">Transferase</keyword>
<protein>
    <submittedName>
        <fullName evidence="4">Sulfotransferase</fullName>
    </submittedName>
</protein>
<dbReference type="InterPro" id="IPR027417">
    <property type="entry name" value="P-loop_NTPase"/>
</dbReference>
<organism evidence="4 5">
    <name type="scientific">Thiospirillum jenense</name>
    <dbReference type="NCBI Taxonomy" id="1653858"/>
    <lineage>
        <taxon>Bacteria</taxon>
        <taxon>Pseudomonadati</taxon>
        <taxon>Pseudomonadota</taxon>
        <taxon>Gammaproteobacteria</taxon>
        <taxon>Chromatiales</taxon>
        <taxon>Chromatiaceae</taxon>
        <taxon>Thiospirillum</taxon>
    </lineage>
</organism>
<dbReference type="AlphaFoldDB" id="A0A839HNP0"/>
<dbReference type="Pfam" id="PF00685">
    <property type="entry name" value="Sulfotransfer_1"/>
    <property type="match status" value="1"/>
</dbReference>
<dbReference type="Proteomes" id="UP000548632">
    <property type="component" value="Unassembled WGS sequence"/>
</dbReference>
<proteinExistence type="predicted"/>
<evidence type="ECO:0000313" key="4">
    <source>
        <dbReference type="EMBL" id="MBB1126952.1"/>
    </source>
</evidence>
<dbReference type="EMBL" id="JABVCQ010000030">
    <property type="protein sequence ID" value="MBB1126952.1"/>
    <property type="molecule type" value="Genomic_DNA"/>
</dbReference>
<dbReference type="InterPro" id="IPR037359">
    <property type="entry name" value="NST/OST"/>
</dbReference>
<sequence length="232" mass="26936">MFHFLGIGAQKSATTWLFEQLNTHPEIHFPNGKEQHFWNHQPDDAAIARYLNQFTHPTQREGEITPAYAFLPPAIITQIYQIAPHLRLFYLIRNPIDRAWSAALMALNRAEMTITEASDQWFIDHFHSQGSLLRGDYELALRHWQSIFPPEQLLLLRYECVVQEPRALLIRLAHHLAIDAEHFITLPAAQLHRKSFSGNGAPLRPTLRRVLETLYRPRITALDDYLGYPTGW</sequence>
<dbReference type="Gene3D" id="3.40.50.300">
    <property type="entry name" value="P-loop containing nucleotide triphosphate hydrolases"/>
    <property type="match status" value="1"/>
</dbReference>
<accession>A0A839HNP0</accession>
<reference evidence="4 5" key="1">
    <citation type="journal article" date="2020" name="Arch. Microbiol.">
        <title>The genome sequence of the giant phototrophic gammaproteobacterium Thiospirillum jenense gives insight into its physiological properties and phylogenetic relationships.</title>
        <authorList>
            <person name="Imhoff J.F."/>
            <person name="Meyer T.E."/>
            <person name="Kyndt J.A."/>
        </authorList>
    </citation>
    <scope>NUCLEOTIDE SEQUENCE [LARGE SCALE GENOMIC DNA]</scope>
    <source>
        <strain evidence="4 5">DSM 216</strain>
    </source>
</reference>
<evidence type="ECO:0000256" key="2">
    <source>
        <dbReference type="ARBA" id="ARBA00023180"/>
    </source>
</evidence>
<comment type="caution">
    <text evidence="4">The sequence shown here is derived from an EMBL/GenBank/DDBJ whole genome shotgun (WGS) entry which is preliminary data.</text>
</comment>